<reference evidence="2" key="2">
    <citation type="submission" date="2019-01" db="EMBL/GenBank/DDBJ databases">
        <title>Genome sequence of Desulfonema ishimotonii strain Tokyo 01.</title>
        <authorList>
            <person name="Fukui M."/>
        </authorList>
    </citation>
    <scope>NUCLEOTIDE SEQUENCE [LARGE SCALE GENOMIC DNA]</scope>
    <source>
        <strain evidence="2">Tokyo 01</strain>
    </source>
</reference>
<sequence>MFAGLGHHTLIGGNDHGHDINSGGPGNHVLDKFFMAGHIDDADMLSARQVKGCKPEFNGDAPFLLLL</sequence>
<comment type="caution">
    <text evidence="1">The sequence shown here is derived from an EMBL/GenBank/DDBJ whole genome shotgun (WGS) entry which is preliminary data.</text>
</comment>
<evidence type="ECO:0000313" key="2">
    <source>
        <dbReference type="Proteomes" id="UP000288096"/>
    </source>
</evidence>
<gene>
    <name evidence="1" type="ORF">DENIS_4111</name>
</gene>
<reference evidence="2" key="1">
    <citation type="submission" date="2017-11" db="EMBL/GenBank/DDBJ databases">
        <authorList>
            <person name="Watanabe M."/>
            <person name="Kojima H."/>
        </authorList>
    </citation>
    <scope>NUCLEOTIDE SEQUENCE [LARGE SCALE GENOMIC DNA]</scope>
    <source>
        <strain evidence="2">Tokyo 01</strain>
    </source>
</reference>
<dbReference type="Proteomes" id="UP000288096">
    <property type="component" value="Unassembled WGS sequence"/>
</dbReference>
<protein>
    <submittedName>
        <fullName evidence="1">Uncharacterized protein</fullName>
    </submittedName>
</protein>
<organism evidence="1 2">
    <name type="scientific">Desulfonema ishimotonii</name>
    <dbReference type="NCBI Taxonomy" id="45657"/>
    <lineage>
        <taxon>Bacteria</taxon>
        <taxon>Pseudomonadati</taxon>
        <taxon>Thermodesulfobacteriota</taxon>
        <taxon>Desulfobacteria</taxon>
        <taxon>Desulfobacterales</taxon>
        <taxon>Desulfococcaceae</taxon>
        <taxon>Desulfonema</taxon>
    </lineage>
</organism>
<proteinExistence type="predicted"/>
<name>A0A401G1M6_9BACT</name>
<evidence type="ECO:0000313" key="1">
    <source>
        <dbReference type="EMBL" id="GBC63122.1"/>
    </source>
</evidence>
<dbReference type="EMBL" id="BEXT01000001">
    <property type="protein sequence ID" value="GBC63122.1"/>
    <property type="molecule type" value="Genomic_DNA"/>
</dbReference>
<keyword evidence="2" id="KW-1185">Reference proteome</keyword>
<dbReference type="AlphaFoldDB" id="A0A401G1M6"/>
<accession>A0A401G1M6</accession>